<feature type="region of interest" description="Disordered" evidence="1">
    <location>
        <begin position="70"/>
        <end position="104"/>
    </location>
</feature>
<accession>A0AAW1GH28</accession>
<dbReference type="EMBL" id="JASPKY010003734">
    <property type="protein sequence ID" value="KAK9662875.1"/>
    <property type="molecule type" value="Genomic_DNA"/>
</dbReference>
<comment type="caution">
    <text evidence="2">The sequence shown here is derived from an EMBL/GenBank/DDBJ whole genome shotgun (WGS) entry which is preliminary data.</text>
</comment>
<keyword evidence="3" id="KW-1185">Reference proteome</keyword>
<reference evidence="2 3" key="1">
    <citation type="journal article" date="2024" name="BMC Genomics">
        <title>De novo assembly and annotation of Popillia japonica's genome with initial clues to its potential as an invasive pest.</title>
        <authorList>
            <person name="Cucini C."/>
            <person name="Boschi S."/>
            <person name="Funari R."/>
            <person name="Cardaioli E."/>
            <person name="Iannotti N."/>
            <person name="Marturano G."/>
            <person name="Paoli F."/>
            <person name="Bruttini M."/>
            <person name="Carapelli A."/>
            <person name="Frati F."/>
            <person name="Nardi F."/>
        </authorList>
    </citation>
    <scope>NUCLEOTIDE SEQUENCE [LARGE SCALE GENOMIC DNA]</scope>
    <source>
        <strain evidence="2">DMR45628</strain>
    </source>
</reference>
<evidence type="ECO:0000313" key="2">
    <source>
        <dbReference type="EMBL" id="KAK9662875.1"/>
    </source>
</evidence>
<evidence type="ECO:0000256" key="1">
    <source>
        <dbReference type="SAM" id="MobiDB-lite"/>
    </source>
</evidence>
<gene>
    <name evidence="2" type="ORF">QE152_g41424</name>
</gene>
<sequence length="104" mass="10896">MTVSVDSVRTIAIVSSAASASVAHPETKPPLRGLIILPGTIIPFMRKANGVLPELLTPYATLYTPGSITSTKESPGMWLRPAGGTAKNDDNAKEPSANIRPSLL</sequence>
<dbReference type="Proteomes" id="UP001458880">
    <property type="component" value="Unassembled WGS sequence"/>
</dbReference>
<evidence type="ECO:0000313" key="3">
    <source>
        <dbReference type="Proteomes" id="UP001458880"/>
    </source>
</evidence>
<organism evidence="2 3">
    <name type="scientific">Popillia japonica</name>
    <name type="common">Japanese beetle</name>
    <dbReference type="NCBI Taxonomy" id="7064"/>
    <lineage>
        <taxon>Eukaryota</taxon>
        <taxon>Metazoa</taxon>
        <taxon>Ecdysozoa</taxon>
        <taxon>Arthropoda</taxon>
        <taxon>Hexapoda</taxon>
        <taxon>Insecta</taxon>
        <taxon>Pterygota</taxon>
        <taxon>Neoptera</taxon>
        <taxon>Endopterygota</taxon>
        <taxon>Coleoptera</taxon>
        <taxon>Polyphaga</taxon>
        <taxon>Scarabaeiformia</taxon>
        <taxon>Scarabaeidae</taxon>
        <taxon>Rutelinae</taxon>
        <taxon>Popillia</taxon>
    </lineage>
</organism>
<name>A0AAW1GH28_POPJA</name>
<protein>
    <submittedName>
        <fullName evidence="2">Uncharacterized protein</fullName>
    </submittedName>
</protein>
<proteinExistence type="predicted"/>
<dbReference type="AlphaFoldDB" id="A0AAW1GH28"/>